<protein>
    <submittedName>
        <fullName evidence="2">DinB family protein</fullName>
    </submittedName>
</protein>
<name>A0A9J7BM55_9BACT</name>
<evidence type="ECO:0000313" key="2">
    <source>
        <dbReference type="EMBL" id="UWZ81990.1"/>
    </source>
</evidence>
<reference evidence="2" key="1">
    <citation type="submission" date="2021-04" db="EMBL/GenBank/DDBJ databases">
        <title>Phylogenetic analysis of Acidobacteriaceae.</title>
        <authorList>
            <person name="Qiu L."/>
            <person name="Zhang Q."/>
        </authorList>
    </citation>
    <scope>NUCLEOTIDE SEQUENCE</scope>
    <source>
        <strain evidence="2">DSM 25168</strain>
    </source>
</reference>
<dbReference type="RefSeq" id="WP_260790998.1">
    <property type="nucleotide sequence ID" value="NZ_CP093313.1"/>
</dbReference>
<dbReference type="SUPFAM" id="SSF109854">
    <property type="entry name" value="DinB/YfiT-like putative metalloenzymes"/>
    <property type="match status" value="1"/>
</dbReference>
<organism evidence="2 3">
    <name type="scientific">Occallatibacter riparius</name>
    <dbReference type="NCBI Taxonomy" id="1002689"/>
    <lineage>
        <taxon>Bacteria</taxon>
        <taxon>Pseudomonadati</taxon>
        <taxon>Acidobacteriota</taxon>
        <taxon>Terriglobia</taxon>
        <taxon>Terriglobales</taxon>
        <taxon>Acidobacteriaceae</taxon>
        <taxon>Occallatibacter</taxon>
    </lineage>
</organism>
<gene>
    <name evidence="2" type="ORF">MOP44_15565</name>
</gene>
<dbReference type="Pfam" id="PF12867">
    <property type="entry name" value="DinB_2"/>
    <property type="match status" value="1"/>
</dbReference>
<evidence type="ECO:0000313" key="3">
    <source>
        <dbReference type="Proteomes" id="UP001059380"/>
    </source>
</evidence>
<proteinExistence type="predicted"/>
<dbReference type="Gene3D" id="1.20.120.450">
    <property type="entry name" value="dinb family like domain"/>
    <property type="match status" value="1"/>
</dbReference>
<feature type="domain" description="DinB-like" evidence="1">
    <location>
        <begin position="19"/>
        <end position="143"/>
    </location>
</feature>
<dbReference type="KEGG" id="orp:MOP44_15565"/>
<evidence type="ECO:0000259" key="1">
    <source>
        <dbReference type="Pfam" id="PF12867"/>
    </source>
</evidence>
<dbReference type="Proteomes" id="UP001059380">
    <property type="component" value="Chromosome"/>
</dbReference>
<accession>A0A9J7BM55</accession>
<keyword evidence="3" id="KW-1185">Reference proteome</keyword>
<dbReference type="EMBL" id="CP093313">
    <property type="protein sequence ID" value="UWZ81990.1"/>
    <property type="molecule type" value="Genomic_DNA"/>
</dbReference>
<dbReference type="AlphaFoldDB" id="A0A9J7BM55"/>
<dbReference type="InterPro" id="IPR024775">
    <property type="entry name" value="DinB-like"/>
</dbReference>
<dbReference type="InterPro" id="IPR034660">
    <property type="entry name" value="DinB/YfiT-like"/>
</dbReference>
<sequence>MSELEQILLGDAYAASPSHILEGLSEELVHRKPGLAPHSIYEELWHVAFWQQITLDWINCRETPFPASPSDGFPTVQDMELESWSALYRRFFQGASEAVEATRSEQRLNQIVRCPSRPGMPVREMSVRDQLENMGAHNAYHLGRIVLLRQLLGVWPPKSGGFSW</sequence>